<dbReference type="InterPro" id="IPR039498">
    <property type="entry name" value="NTP_transf_5"/>
</dbReference>
<organism evidence="1 2">
    <name type="scientific">Paenibacillus elgii</name>
    <dbReference type="NCBI Taxonomy" id="189691"/>
    <lineage>
        <taxon>Bacteria</taxon>
        <taxon>Bacillati</taxon>
        <taxon>Bacillota</taxon>
        <taxon>Bacilli</taxon>
        <taxon>Bacillales</taxon>
        <taxon>Paenibacillaceae</taxon>
        <taxon>Paenibacillus</taxon>
    </lineage>
</organism>
<dbReference type="RefSeq" id="WP_108535222.1">
    <property type="nucleotide sequence ID" value="NZ_PYHP01000101.1"/>
</dbReference>
<comment type="caution">
    <text evidence="1">The sequence shown here is derived from an EMBL/GenBank/DDBJ whole genome shotgun (WGS) entry which is preliminary data.</text>
</comment>
<evidence type="ECO:0000313" key="2">
    <source>
        <dbReference type="Proteomes" id="UP000244184"/>
    </source>
</evidence>
<dbReference type="Proteomes" id="UP000244184">
    <property type="component" value="Unassembled WGS sequence"/>
</dbReference>
<evidence type="ECO:0000313" key="1">
    <source>
        <dbReference type="EMBL" id="PUA34638.1"/>
    </source>
</evidence>
<accession>A0A2T6FRV6</accession>
<reference evidence="1 2" key="1">
    <citation type="submission" date="2018-03" db="EMBL/GenBank/DDBJ databases">
        <title>Genome sequence of Paenibacillus elgii strain AC13 an antimicrobial compound producing bacteria.</title>
        <authorList>
            <person name="Kurokawa A.S."/>
            <person name="Araujo J.F."/>
            <person name="Costa R.A."/>
            <person name="Ortega D.B."/>
            <person name="Pires A.S."/>
            <person name="Pappas G.J.Jr."/>
            <person name="Franco O.L."/>
            <person name="Barreto C."/>
            <person name="Magalhaes B.S."/>
            <person name="Kruger R.H."/>
        </authorList>
    </citation>
    <scope>NUCLEOTIDE SEQUENCE [LARGE SCALE GENOMIC DNA]</scope>
    <source>
        <strain evidence="1 2">AC13</strain>
    </source>
</reference>
<proteinExistence type="predicted"/>
<dbReference type="Pfam" id="PF14907">
    <property type="entry name" value="NTP_transf_5"/>
    <property type="match status" value="1"/>
</dbReference>
<protein>
    <recommendedName>
        <fullName evidence="3">Nucleotidyltransferase family protein</fullName>
    </recommendedName>
</protein>
<name>A0A2T6FRV6_9BACL</name>
<evidence type="ECO:0008006" key="3">
    <source>
        <dbReference type="Google" id="ProtNLM"/>
    </source>
</evidence>
<sequence>MKEIFQLRLEEELLLLTSRVSLTADQEERVKSILNSKEFDMTYLLNLCIRHKVLPLVGQHLIRLDNFNINTQYKRLIDYAYLGNKQRNIALFNELKKLLMAFKEKNIIIIPLKGTVLAPNVYKDIGLRTLSDLDFLIRTDQRDFVSNLLKSQGYIVGYYDWSSNDVYPTSRKKELMWKMYNGNLYPHMKLLDDPFVRFCKVDFSYDIDLKRTYHASNKLLDKIENGAIQDVPCSLLNPIDMLIHITIHLFKEASNVHYVHMHKELNLIKFVDLREYTLRIWDNLNPKDLIKRAIELESTEALFYCFYYLNLLYKDHFSEIILNELNLKDTDFLYKYGHKDYDKPKSWQKSFVDRFFSLSNLDEIEEDAKYIKRKEELM</sequence>
<gene>
    <name evidence="1" type="ORF">C8Z91_34805</name>
</gene>
<dbReference type="EMBL" id="PYHP01000101">
    <property type="protein sequence ID" value="PUA34638.1"/>
    <property type="molecule type" value="Genomic_DNA"/>
</dbReference>
<dbReference type="AlphaFoldDB" id="A0A2T6FRV6"/>